<dbReference type="PANTHER" id="PTHR13817:SF166">
    <property type="entry name" value="NEURONAL IGCAM-RELATED"/>
    <property type="match status" value="1"/>
</dbReference>
<evidence type="ECO:0000313" key="6">
    <source>
        <dbReference type="Proteomes" id="UP000738431"/>
    </source>
</evidence>
<dbReference type="InterPro" id="IPR002126">
    <property type="entry name" value="Cadherin-like_dom"/>
</dbReference>
<evidence type="ECO:0000313" key="5">
    <source>
        <dbReference type="EMBL" id="WRQ85724.1"/>
    </source>
</evidence>
<dbReference type="InterPro" id="IPR011042">
    <property type="entry name" value="6-blade_b-propeller_TolB-like"/>
</dbReference>
<dbReference type="InterPro" id="IPR007110">
    <property type="entry name" value="Ig-like_dom"/>
</dbReference>
<dbReference type="PROSITE" id="PS50268">
    <property type="entry name" value="CADHERIN_2"/>
    <property type="match status" value="1"/>
</dbReference>
<dbReference type="Pfam" id="PF19190">
    <property type="entry name" value="BACON_2"/>
    <property type="match status" value="1"/>
</dbReference>
<dbReference type="InterPro" id="IPR024361">
    <property type="entry name" value="BACON"/>
</dbReference>
<dbReference type="Gene3D" id="2.60.40.10">
    <property type="entry name" value="Immunoglobulins"/>
    <property type="match status" value="7"/>
</dbReference>
<reference evidence="5 6" key="1">
    <citation type="submission" date="2021-08" db="EMBL/GenBank/DDBJ databases">
        <authorList>
            <person name="Zhang D."/>
            <person name="Zhang A."/>
            <person name="Wang L."/>
        </authorList>
    </citation>
    <scope>NUCLEOTIDE SEQUENCE [LARGE SCALE GENOMIC DNA]</scope>
    <source>
        <strain evidence="5 6">WL0086</strain>
    </source>
</reference>
<keyword evidence="1" id="KW-0677">Repeat</keyword>
<organism evidence="5 6">
    <name type="scientific">Actomonas aquatica</name>
    <dbReference type="NCBI Taxonomy" id="2866162"/>
    <lineage>
        <taxon>Bacteria</taxon>
        <taxon>Pseudomonadati</taxon>
        <taxon>Verrucomicrobiota</taxon>
        <taxon>Opitutia</taxon>
        <taxon>Opitutales</taxon>
        <taxon>Opitutaceae</taxon>
        <taxon>Actomonas</taxon>
    </lineage>
</organism>
<feature type="region of interest" description="Disordered" evidence="2">
    <location>
        <begin position="2534"/>
        <end position="2561"/>
    </location>
</feature>
<dbReference type="PANTHER" id="PTHR13817">
    <property type="entry name" value="TITIN"/>
    <property type="match status" value="1"/>
</dbReference>
<dbReference type="NCBIfam" id="NF012211">
    <property type="entry name" value="tand_rpt_95"/>
    <property type="match status" value="1"/>
</dbReference>
<dbReference type="SUPFAM" id="SSF48726">
    <property type="entry name" value="Immunoglobulin"/>
    <property type="match status" value="1"/>
</dbReference>
<dbReference type="CDD" id="cd11304">
    <property type="entry name" value="Cadherin_repeat"/>
    <property type="match status" value="2"/>
</dbReference>
<feature type="domain" description="Cadherin" evidence="3">
    <location>
        <begin position="2041"/>
        <end position="2116"/>
    </location>
</feature>
<dbReference type="Gene3D" id="2.120.10.30">
    <property type="entry name" value="TolB, C-terminal domain"/>
    <property type="match status" value="1"/>
</dbReference>
<dbReference type="Pfam" id="PF05345">
    <property type="entry name" value="He_PIG"/>
    <property type="match status" value="5"/>
</dbReference>
<dbReference type="SUPFAM" id="SSF49313">
    <property type="entry name" value="Cadherin-like"/>
    <property type="match status" value="5"/>
</dbReference>
<dbReference type="Pfam" id="PF13927">
    <property type="entry name" value="Ig_3"/>
    <property type="match status" value="1"/>
</dbReference>
<evidence type="ECO:0000256" key="2">
    <source>
        <dbReference type="SAM" id="MobiDB-lite"/>
    </source>
</evidence>
<keyword evidence="6" id="KW-1185">Reference proteome</keyword>
<dbReference type="InterPro" id="IPR013783">
    <property type="entry name" value="Ig-like_fold"/>
</dbReference>
<proteinExistence type="predicted"/>
<evidence type="ECO:0000259" key="3">
    <source>
        <dbReference type="PROSITE" id="PS50268"/>
    </source>
</evidence>
<feature type="domain" description="Ig-like" evidence="4">
    <location>
        <begin position="2292"/>
        <end position="2371"/>
    </location>
</feature>
<evidence type="ECO:0000259" key="4">
    <source>
        <dbReference type="PROSITE" id="PS50835"/>
    </source>
</evidence>
<sequence length="2617" mass="279461">MEFNKYFDRRWSQFFVPFFNKVNQSSNVIGGLLVFGLLPLCSVAQDFYDPLANDSDGTFFFPIQYNSNGDIQDFGFGLIRPYTASDSMGALFDPSGWFGLDSIKRDNLYHYHFRKNAYVKVITDLVASRESTRKRWDEQLVELMGVGSAEYSQARAFLTSAQAAGDVAQFLSESNIHQFKNKNFQGALRNSMKRLKLVEGKTPILDKVDSAMDGLSDALFVNDFVVTIAYYEAFAAELALERLDVLESQELFSQTLSGKRDAAWDAAIDEVRANMQALGQGDSMRSFILAFEDNLSAIIEKGLNEGYKLATKKLALTHPGWAAVPAAWSYFFTESADYVDALHYATIATTLYRRLGLHEPEIAELKYATQILAYDYILEVAENSGWLNWFQLLIFRPDDGSSKAQLQSRYESGRQLALRDAQMNAAEMEPVQVPDSVLSLNSRGPYFAFNGEGFLVEGRLSLDGDALSGLPVQIQLGDLTVGIATTESNGSFSFQATAPNSSGTHEIVISANYINLQASTETTVTTTRNVEGYDIELRLISGSGRRGSGGTSNVEFSVFNAGDFSTDVRLEYQVFDPSGKLMSGNAPSAEMLSSYPASQSQSLRRNFTVGNTTGLWRIVVTAISSKGDENPTDNSVSWGVFVGDVEDADGYTGGDVWVDFVGSSPWNVSLGSGYTLEIVGVNAGRYFQANLKRSGATVDSNERFDLYDLYLRDDILIYVMGMSNIGTPMAGIEYGIAGSSARATPAKQTVLRGEQADFLIDASFNIYNMDVLRGWRQGDTIDDQNWSRDRESGNLVFELQTSGLAPGNYEWFVSADDGSGRSVFQRLELTVLEPHDVSVSLLVPSSASSGDAVGLTVNLAAAGGYTEVSDVSLTVTGPENYSRSLLSSLETFQSSASLPVTWGTQGLPGGTYNIVATAMTAGDSKIGNNTASNTLTLGGPPELALALSQIPSTPVEGTLHEVAFQVTYQGEAISGATVSGKLIPPEGSSVLFNTIEQSGGLYVTSLPLNRPGDYKIEATATMAGYIAATLTPVVFNALDLAPESSIASIFPAEDQWVNTTSITLTGQGRDAVFLDQKDLLFSWQADYPIGSWTTPSAGESRFTVDSLGEGGIAVALRVSQLDGLVDPTPAVRNFYVDLTPPVLESADFDTPSTSGGVAFDVQGTASDALSGLAVVTASNGSPNLGTPEVWRFSVHPQDLPLSVRVLDVAGNETVRVIEKSDDNSPPVLDFIGAKSVNEGHLLSFIASATDPDVPAQSVTFTLIGAPLGSTINETSGAFTWTPTELQGPDSYTFTIEVSDGAATDSETITVTVDEVNVGPVLDHIGDRIAPVLTELSFIATASDADLPSQTLGFSLVNEPSGAEINDSTGVFKWTPAEAQAGSSYTFTVVVSDGTTTDSEEITVFVREAGEIRGRVVFEEGFESYSAGALSGQGGWKTYSGRSSQSVYDTGDSELGQAVSGGDMAWNLVDVEFDFTGVLRTEVYWVGSVSATGGSGQNTSSQVFLMDGDGVQPSLGFAAQRVLGNYRFIATGSESGSVTGTVSLPPATWLEMKGEIDWEAGGLARLSYRELGASEWLPTGIQNYQVTVTDLNEIDAVFIRDDSSGSKIAHIRVTHFGASFAENNPPVLSAIGDKTVDELTELSFTASATDPDLPAQMLTYTLVGQPSGASINPVSGVFTWTPTEMQGPGTYTFDVVVTDGADSCSTNGGGVSGEVFAYWISNESGTNNLYRALWENGVAGTATPLTFFESPMKVAAFDFDEVGGRLGINVYESEDRGDGRLFLADFDGGNLRRVADVHVSGSFAFSPDGAKVVFAEGENTASSTERLSFFLNLADGTTDSFMSDAEPRGYSTHKTSFTWLEDGRILFSDTRVASSWADYHVVHIWDDGEVTDLMSAVSGGTRFAIPSPNGSRLLVQMTTSAGTGLGLMDWATPSILETIRDKTSSGTYPLEWLDDETVAFGEGGEIYFMKIDGSETVNWTQSDGINESGFRLLTIRSAVATVGGASDSEPVTITVNEVNEAPVLDPLGNREATELEELNFVVSATDPDIPVQSLSYSLEGEPDGASIDPTSGVFAWTPTEPQGPGDYTFTVQVSDGVESDAESITVRVQEYNEPPVLDPVSDKQVMELDDLSFVVTATDPDLPAQIFSFSLEDAPVGASIDIATGEFTWTPSADDGPGVYSFRVVVSDGWGGTDSEPVTVTVLDRITTIDPESISVGASETSYDITITSNTSWKVESIPGWVPDVTPVQGQGNGVVRVSVDANTSSESRAGTILIGGQEHVLTQAAPDAGAAPEIVVPPTTQYVALGQSATFEVEATGDPAPTYQWFHDGSEIPGATEATYTIPAASLEDRGSYSVEVSNDHGMDSARADLFVVEVTTMQSVVGTGYVPGGTVTVNVVVSYGEEVTGLGLSVVMPPDVAGESWSYAGSESSAQFLPQVGDTLVLEWAWLGLPTGEAQVTYTLNVPAAAEGPVAISAMVEPRAYDLGFEALVLPDPLVLTPAPTTHSADTNKDFRLSLGELLRVIELYNARSGSVRTGRYAPAETSTEDGFRADPETPRGTAPSFGQFHSADIDHNAEISLGELLRVIELYNTREGSVRTGQYHAQSGTEDGFAPGSVD</sequence>
<dbReference type="InterPro" id="IPR036179">
    <property type="entry name" value="Ig-like_dom_sf"/>
</dbReference>
<protein>
    <submittedName>
        <fullName evidence="5">Ig domain-containing protein</fullName>
    </submittedName>
</protein>
<dbReference type="CDD" id="cd14948">
    <property type="entry name" value="BACON"/>
    <property type="match status" value="1"/>
</dbReference>
<dbReference type="Proteomes" id="UP000738431">
    <property type="component" value="Chromosome"/>
</dbReference>
<dbReference type="EMBL" id="CP139781">
    <property type="protein sequence ID" value="WRQ85724.1"/>
    <property type="molecule type" value="Genomic_DNA"/>
</dbReference>
<dbReference type="SMART" id="SM00112">
    <property type="entry name" value="CA"/>
    <property type="match status" value="3"/>
</dbReference>
<dbReference type="InterPro" id="IPR050964">
    <property type="entry name" value="Striated_Muscle_Regulatory"/>
</dbReference>
<dbReference type="SMART" id="SM00409">
    <property type="entry name" value="IG"/>
    <property type="match status" value="2"/>
</dbReference>
<dbReference type="InterPro" id="IPR015919">
    <property type="entry name" value="Cadherin-like_sf"/>
</dbReference>
<name>A0ABZ1C239_9BACT</name>
<dbReference type="PROSITE" id="PS50835">
    <property type="entry name" value="IG_LIKE"/>
    <property type="match status" value="1"/>
</dbReference>
<reference evidence="5 6" key="2">
    <citation type="submission" date="2023-12" db="EMBL/GenBank/DDBJ databases">
        <title>Description of an unclassified Opitutus bacterium of Verrucomicrobiota.</title>
        <authorList>
            <person name="Zhang D.-F."/>
        </authorList>
    </citation>
    <scope>NUCLEOTIDE SEQUENCE [LARGE SCALE GENOMIC DNA]</scope>
    <source>
        <strain evidence="5 6">WL0086</strain>
    </source>
</reference>
<dbReference type="SMART" id="SM00408">
    <property type="entry name" value="IGc2"/>
    <property type="match status" value="1"/>
</dbReference>
<evidence type="ECO:0000256" key="1">
    <source>
        <dbReference type="ARBA" id="ARBA00022737"/>
    </source>
</evidence>
<dbReference type="RefSeq" id="WP_221033165.1">
    <property type="nucleotide sequence ID" value="NZ_CP139781.1"/>
</dbReference>
<accession>A0ABZ1C239</accession>
<dbReference type="InterPro" id="IPR003599">
    <property type="entry name" value="Ig_sub"/>
</dbReference>
<dbReference type="SUPFAM" id="SSF82171">
    <property type="entry name" value="DPP6 N-terminal domain-like"/>
    <property type="match status" value="1"/>
</dbReference>
<dbReference type="InterPro" id="IPR003598">
    <property type="entry name" value="Ig_sub2"/>
</dbReference>
<gene>
    <name evidence="5" type="ORF">K1X11_013005</name>
</gene>